<dbReference type="Pfam" id="PF16778">
    <property type="entry name" value="Phage_tail_APC"/>
    <property type="match status" value="1"/>
</dbReference>
<dbReference type="OrthoDB" id="1685143at2"/>
<sequence>MSDLSTNDTPEIPLALPSREIEWAAIRTRRNQLLRDTDFTQLPDFPATDAQLAEIKAYRQALRDIPKMDEEPSRLLWPALPDFIK</sequence>
<evidence type="ECO:0000313" key="2">
    <source>
        <dbReference type="EMBL" id="KKA05421.1"/>
    </source>
</evidence>
<dbReference type="EMBL" id="JZXC01000027">
    <property type="protein sequence ID" value="KKA05421.1"/>
    <property type="molecule type" value="Genomic_DNA"/>
</dbReference>
<dbReference type="InterPro" id="IPR031893">
    <property type="entry name" value="Phage_tail_APC"/>
</dbReference>
<reference evidence="2 3" key="1">
    <citation type="submission" date="2015-03" db="EMBL/GenBank/DDBJ databases">
        <title>Pseudomonas fluorescens 1855-344 Genome sequencing and assembly.</title>
        <authorList>
            <person name="Eng W.W.H."/>
            <person name="Gan H.M."/>
            <person name="Savka M.A."/>
        </authorList>
    </citation>
    <scope>NUCLEOTIDE SEQUENCE [LARGE SCALE GENOMIC DNA]</scope>
    <source>
        <strain evidence="2 3">1855-344</strain>
    </source>
</reference>
<dbReference type="AlphaFoldDB" id="A0A0F4XI28"/>
<dbReference type="Proteomes" id="UP000033662">
    <property type="component" value="Unassembled WGS sequence"/>
</dbReference>
<dbReference type="PATRIC" id="fig|132476.4.peg.3340"/>
<protein>
    <recommendedName>
        <fullName evidence="1">Phage tail assembly chaperone-like domain-containing protein</fullName>
    </recommendedName>
</protein>
<feature type="domain" description="Phage tail assembly chaperone-like" evidence="1">
    <location>
        <begin position="23"/>
        <end position="82"/>
    </location>
</feature>
<comment type="caution">
    <text evidence="2">The sequence shown here is derived from an EMBL/GenBank/DDBJ whole genome shotgun (WGS) entry which is preliminary data.</text>
</comment>
<accession>A0A0F4XI28</accession>
<proteinExistence type="predicted"/>
<organism evidence="2 3">
    <name type="scientific">Pseudomonas kilonensis</name>
    <dbReference type="NCBI Taxonomy" id="132476"/>
    <lineage>
        <taxon>Bacteria</taxon>
        <taxon>Pseudomonadati</taxon>
        <taxon>Pseudomonadota</taxon>
        <taxon>Gammaproteobacteria</taxon>
        <taxon>Pseudomonadales</taxon>
        <taxon>Pseudomonadaceae</taxon>
        <taxon>Pseudomonas</taxon>
    </lineage>
</organism>
<dbReference type="Gene3D" id="6.10.140.1310">
    <property type="match status" value="1"/>
</dbReference>
<name>A0A0F4XI28_9PSED</name>
<gene>
    <name evidence="2" type="ORF">VP02_23295</name>
</gene>
<evidence type="ECO:0000259" key="1">
    <source>
        <dbReference type="Pfam" id="PF16778"/>
    </source>
</evidence>
<evidence type="ECO:0000313" key="3">
    <source>
        <dbReference type="Proteomes" id="UP000033662"/>
    </source>
</evidence>